<evidence type="ECO:0000313" key="3">
    <source>
        <dbReference type="Proteomes" id="UP000553776"/>
    </source>
</evidence>
<dbReference type="CDD" id="cd00229">
    <property type="entry name" value="SGNH_hydrolase"/>
    <property type="match status" value="1"/>
</dbReference>
<accession>A0A841U256</accession>
<protein>
    <submittedName>
        <fullName evidence="2">SGNH/GDSL hydrolase family protein</fullName>
    </submittedName>
</protein>
<feature type="domain" description="SGNH hydrolase-type esterase" evidence="1">
    <location>
        <begin position="161"/>
        <end position="333"/>
    </location>
</feature>
<dbReference type="RefSeq" id="WP_185138591.1">
    <property type="nucleotide sequence ID" value="NZ_JACJVR010000098.1"/>
</dbReference>
<reference evidence="2 3" key="1">
    <citation type="submission" date="2020-08" db="EMBL/GenBank/DDBJ databases">
        <title>Cohnella phylogeny.</title>
        <authorList>
            <person name="Dunlap C."/>
        </authorList>
    </citation>
    <scope>NUCLEOTIDE SEQUENCE [LARGE SCALE GENOMIC DNA]</scope>
    <source>
        <strain evidence="2 3">DSM 25239</strain>
    </source>
</reference>
<dbReference type="Proteomes" id="UP000553776">
    <property type="component" value="Unassembled WGS sequence"/>
</dbReference>
<gene>
    <name evidence="2" type="ORF">H7B90_24820</name>
</gene>
<name>A0A841U256_9BACL</name>
<dbReference type="Gene3D" id="3.40.50.1110">
    <property type="entry name" value="SGNH hydrolase"/>
    <property type="match status" value="1"/>
</dbReference>
<dbReference type="AlphaFoldDB" id="A0A841U256"/>
<dbReference type="GO" id="GO:0004622">
    <property type="term" value="F:phosphatidylcholine lysophospholipase activity"/>
    <property type="evidence" value="ECO:0007669"/>
    <property type="project" value="TreeGrafter"/>
</dbReference>
<proteinExistence type="predicted"/>
<dbReference type="Pfam" id="PF13472">
    <property type="entry name" value="Lipase_GDSL_2"/>
    <property type="match status" value="1"/>
</dbReference>
<evidence type="ECO:0000259" key="1">
    <source>
        <dbReference type="Pfam" id="PF13472"/>
    </source>
</evidence>
<dbReference type="PANTHER" id="PTHR30383:SF5">
    <property type="entry name" value="SGNH HYDROLASE-TYPE ESTERASE DOMAIN-CONTAINING PROTEIN"/>
    <property type="match status" value="1"/>
</dbReference>
<dbReference type="PANTHER" id="PTHR30383">
    <property type="entry name" value="THIOESTERASE 1/PROTEASE 1/LYSOPHOSPHOLIPASE L1"/>
    <property type="match status" value="1"/>
</dbReference>
<comment type="caution">
    <text evidence="2">The sequence shown here is derived from an EMBL/GenBank/DDBJ whole genome shotgun (WGS) entry which is preliminary data.</text>
</comment>
<dbReference type="SUPFAM" id="SSF52266">
    <property type="entry name" value="SGNH hydrolase"/>
    <property type="match status" value="1"/>
</dbReference>
<dbReference type="InterPro" id="IPR036514">
    <property type="entry name" value="SGNH_hydro_sf"/>
</dbReference>
<sequence>MGTGFDFARAMAPFWLSTTQYDESLLMVSAGAGLPEARLLFRPEQIVSLTDSALRTEYVYGIDWLYDPVANAIRLPAGSRAPFLTEDELYPPVPGPDTLYRTGGGHILGKMSGGFFHEKQLAVTYRIASNDWGGPVPVFEPGLLPRTIGRLTAGSPLKIAFFGDSITLGADASGYLNVPPFMPGWEKLVERKLNGSYSSAVSTVNLSLYGKNSIVGAESAAALVAPEKPDLVVVAFGMNDGAVVSPDAFRNNIRTIIQDVKAGHPPAEFILVSTMLPNPETPFYAMQASYREELAKLVGPGVALADMTRIHQELLLRKPYRDMTGNHINHPNDYLVRWYAQVVSALLVPG</sequence>
<keyword evidence="2" id="KW-0378">Hydrolase</keyword>
<keyword evidence="3" id="KW-1185">Reference proteome</keyword>
<dbReference type="InterPro" id="IPR013830">
    <property type="entry name" value="SGNH_hydro"/>
</dbReference>
<evidence type="ECO:0000313" key="2">
    <source>
        <dbReference type="EMBL" id="MBB6694625.1"/>
    </source>
</evidence>
<dbReference type="EMBL" id="JACJVR010000098">
    <property type="protein sequence ID" value="MBB6694625.1"/>
    <property type="molecule type" value="Genomic_DNA"/>
</dbReference>
<organism evidence="2 3">
    <name type="scientific">Cohnella xylanilytica</name>
    <dbReference type="NCBI Taxonomy" id="557555"/>
    <lineage>
        <taxon>Bacteria</taxon>
        <taxon>Bacillati</taxon>
        <taxon>Bacillota</taxon>
        <taxon>Bacilli</taxon>
        <taxon>Bacillales</taxon>
        <taxon>Paenibacillaceae</taxon>
        <taxon>Cohnella</taxon>
    </lineage>
</organism>
<dbReference type="InterPro" id="IPR051532">
    <property type="entry name" value="Ester_Hydrolysis_Enzymes"/>
</dbReference>